<proteinExistence type="predicted"/>
<dbReference type="Proteomes" id="UP000824469">
    <property type="component" value="Unassembled WGS sequence"/>
</dbReference>
<evidence type="ECO:0000313" key="2">
    <source>
        <dbReference type="EMBL" id="KAH9292889.1"/>
    </source>
</evidence>
<name>A0AA38C8W1_TAXCH</name>
<keyword evidence="3" id="KW-1185">Reference proteome</keyword>
<feature type="non-terminal residue" evidence="2">
    <location>
        <position position="1"/>
    </location>
</feature>
<dbReference type="AlphaFoldDB" id="A0AA38C8W1"/>
<evidence type="ECO:0000313" key="3">
    <source>
        <dbReference type="Proteomes" id="UP000824469"/>
    </source>
</evidence>
<dbReference type="EMBL" id="JAHRHJ020002111">
    <property type="protein sequence ID" value="KAH9292889.1"/>
    <property type="molecule type" value="Genomic_DNA"/>
</dbReference>
<feature type="non-terminal residue" evidence="2">
    <location>
        <position position="53"/>
    </location>
</feature>
<protein>
    <submittedName>
        <fullName evidence="2">Uncharacterized protein</fullName>
    </submittedName>
</protein>
<reference evidence="2 3" key="1">
    <citation type="journal article" date="2021" name="Nat. Plants">
        <title>The Taxus genome provides insights into paclitaxel biosynthesis.</title>
        <authorList>
            <person name="Xiong X."/>
            <person name="Gou J."/>
            <person name="Liao Q."/>
            <person name="Li Y."/>
            <person name="Zhou Q."/>
            <person name="Bi G."/>
            <person name="Li C."/>
            <person name="Du R."/>
            <person name="Wang X."/>
            <person name="Sun T."/>
            <person name="Guo L."/>
            <person name="Liang H."/>
            <person name="Lu P."/>
            <person name="Wu Y."/>
            <person name="Zhang Z."/>
            <person name="Ro D.K."/>
            <person name="Shang Y."/>
            <person name="Huang S."/>
            <person name="Yan J."/>
        </authorList>
    </citation>
    <scope>NUCLEOTIDE SEQUENCE [LARGE SCALE GENOMIC DNA]</scope>
    <source>
        <strain evidence="2">Ta-2019</strain>
    </source>
</reference>
<feature type="region of interest" description="Disordered" evidence="1">
    <location>
        <begin position="16"/>
        <end position="53"/>
    </location>
</feature>
<accession>A0AA38C8W1</accession>
<comment type="caution">
    <text evidence="2">The sequence shown here is derived from an EMBL/GenBank/DDBJ whole genome shotgun (WGS) entry which is preliminary data.</text>
</comment>
<evidence type="ECO:0000256" key="1">
    <source>
        <dbReference type="SAM" id="MobiDB-lite"/>
    </source>
</evidence>
<sequence length="53" mass="6143">ELIVARLRRRQQLIGLGPSRSGLEPWHRQEELEGLDQLDHHHPSHHDDVSSFG</sequence>
<organism evidence="2 3">
    <name type="scientific">Taxus chinensis</name>
    <name type="common">Chinese yew</name>
    <name type="synonym">Taxus wallichiana var. chinensis</name>
    <dbReference type="NCBI Taxonomy" id="29808"/>
    <lineage>
        <taxon>Eukaryota</taxon>
        <taxon>Viridiplantae</taxon>
        <taxon>Streptophyta</taxon>
        <taxon>Embryophyta</taxon>
        <taxon>Tracheophyta</taxon>
        <taxon>Spermatophyta</taxon>
        <taxon>Pinopsida</taxon>
        <taxon>Pinidae</taxon>
        <taxon>Conifers II</taxon>
        <taxon>Cupressales</taxon>
        <taxon>Taxaceae</taxon>
        <taxon>Taxus</taxon>
    </lineage>
</organism>
<feature type="compositionally biased region" description="Basic and acidic residues" evidence="1">
    <location>
        <begin position="25"/>
        <end position="53"/>
    </location>
</feature>
<gene>
    <name evidence="2" type="ORF">KI387_041925</name>
</gene>